<evidence type="ECO:0000256" key="15">
    <source>
        <dbReference type="ARBA" id="ARBA00047827"/>
    </source>
</evidence>
<dbReference type="InterPro" id="IPR001128">
    <property type="entry name" value="Cyt_P450"/>
</dbReference>
<comment type="similarity">
    <text evidence="5 17">Belongs to the cytochrome P450 family.</text>
</comment>
<name>A0A7D5YLG8_9NEOP</name>
<organism evidence="19">
    <name type="scientific">Streltzoviella insularis</name>
    <dbReference type="NCBI Taxonomy" id="1206366"/>
    <lineage>
        <taxon>Eukaryota</taxon>
        <taxon>Metazoa</taxon>
        <taxon>Ecdysozoa</taxon>
        <taxon>Arthropoda</taxon>
        <taxon>Hexapoda</taxon>
        <taxon>Insecta</taxon>
        <taxon>Pterygota</taxon>
        <taxon>Neoptera</taxon>
        <taxon>Endopterygota</taxon>
        <taxon>Lepidoptera</taxon>
        <taxon>Glossata</taxon>
        <taxon>Ditrysia</taxon>
        <taxon>Cossoidea</taxon>
        <taxon>Cossidae</taxon>
        <taxon>Cossinae</taxon>
        <taxon>Streltzoviella</taxon>
    </lineage>
</organism>
<dbReference type="InterPro" id="IPR050476">
    <property type="entry name" value="Insect_CytP450_Detox"/>
</dbReference>
<comment type="subcellular location">
    <subcellularLocation>
        <location evidence="4">Endoplasmic reticulum membrane</location>
        <topology evidence="4">Peripheral membrane protein</topology>
    </subcellularLocation>
    <subcellularLocation>
        <location evidence="3">Microsome membrane</location>
        <topology evidence="3">Peripheral membrane protein</topology>
    </subcellularLocation>
</comment>
<evidence type="ECO:0000256" key="1">
    <source>
        <dbReference type="ARBA" id="ARBA00001971"/>
    </source>
</evidence>
<keyword evidence="13 17" id="KW-0503">Monooxygenase</keyword>
<dbReference type="FunFam" id="1.10.630.10:FF:000042">
    <property type="entry name" value="Cytochrome P450"/>
    <property type="match status" value="1"/>
</dbReference>
<keyword evidence="14 18" id="KW-0472">Membrane</keyword>
<protein>
    <recommendedName>
        <fullName evidence="6">unspecific monooxygenase</fullName>
        <ecNumber evidence="6">1.14.14.1</ecNumber>
    </recommendedName>
</protein>
<keyword evidence="18" id="KW-1133">Transmembrane helix</keyword>
<keyword evidence="10" id="KW-0492">Microsome</keyword>
<evidence type="ECO:0000256" key="17">
    <source>
        <dbReference type="RuleBase" id="RU000461"/>
    </source>
</evidence>
<evidence type="ECO:0000256" key="7">
    <source>
        <dbReference type="ARBA" id="ARBA00022617"/>
    </source>
</evidence>
<dbReference type="GO" id="GO:0016712">
    <property type="term" value="F:oxidoreductase activity, acting on paired donors, with incorporation or reduction of molecular oxygen, reduced flavin or flavoprotein as one donor, and incorporation of one atom of oxygen"/>
    <property type="evidence" value="ECO:0007669"/>
    <property type="project" value="UniProtKB-EC"/>
</dbReference>
<dbReference type="Gene3D" id="1.10.630.10">
    <property type="entry name" value="Cytochrome P450"/>
    <property type="match status" value="1"/>
</dbReference>
<dbReference type="PANTHER" id="PTHR24292:SF54">
    <property type="entry name" value="CYP9F3-RELATED"/>
    <property type="match status" value="1"/>
</dbReference>
<keyword evidence="18" id="KW-0812">Transmembrane</keyword>
<comment type="cofactor">
    <cofactor evidence="1 16">
        <name>heme</name>
        <dbReference type="ChEBI" id="CHEBI:30413"/>
    </cofactor>
</comment>
<keyword evidence="12 16" id="KW-0408">Iron</keyword>
<evidence type="ECO:0000256" key="5">
    <source>
        <dbReference type="ARBA" id="ARBA00010617"/>
    </source>
</evidence>
<keyword evidence="11 17" id="KW-0560">Oxidoreductase</keyword>
<dbReference type="PRINTS" id="PR00385">
    <property type="entry name" value="P450"/>
</dbReference>
<feature type="transmembrane region" description="Helical" evidence="18">
    <location>
        <begin position="6"/>
        <end position="21"/>
    </location>
</feature>
<sequence>MIAEIVVFLFTTLIAYFLYSYKKFHFHFKERGVKYLPGIPIFGNVLKSTILKKHIWEDIDVVYKAFPDEKYVGFIEAITPIILIRDPELIKTITVKDFDHFTDHRAFFPEEIEPLFGGSIFMMKGDRWRDMRTTLSPAFTGSKMRHMMPFMLEISENIVNYLKDHQTKDIDVGEVMRRYTNDVIASTGFGLQVNSLKDKDNEFYKTGQNIFTFTFMQRFWMFFLAVFPELSKKIGVKIFPEETTKFFENLVLRTMEYREKNNVERPDMIQLLMEASKGTLKHTTENIENDVGFATTEEILKPQGKVREWTQNELVGQVFLFFIAGFESSASVMVMCIHELALNYDIQEKLYQEIKEFKKRNSKLTHDNVIELKYLDSVLNETFRKWSPALVMDRVCIKPYDLPPPREGGKPYRVNPGDIIYNMVNSIHMDPKYYSQPDMFDPDRFSDENKHKIQPFTFMPFGMGPRNCIGSRFALLELKVILYDLVSNFKILKCAKTTDPIVLLPKDFNIKAKDGTWVKLEARN</sequence>
<proteinExistence type="evidence at transcript level"/>
<evidence type="ECO:0000256" key="8">
    <source>
        <dbReference type="ARBA" id="ARBA00022723"/>
    </source>
</evidence>
<evidence type="ECO:0000256" key="6">
    <source>
        <dbReference type="ARBA" id="ARBA00012109"/>
    </source>
</evidence>
<keyword evidence="7 16" id="KW-0349">Heme</keyword>
<evidence type="ECO:0000256" key="13">
    <source>
        <dbReference type="ARBA" id="ARBA00023033"/>
    </source>
</evidence>
<reference evidence="19" key="1">
    <citation type="journal article" date="2019" name="Sci. Rep.">
        <title>Antennal transcriptome analyses and olfactory protein identification in an important wood-boring moth pest, Streltzoviella insularis (Lepidoptera: Cossidae).</title>
        <authorList>
            <person name="Yang Y"/>
            <person name="Li W"/>
            <person name="Tao J Zong.S."/>
        </authorList>
    </citation>
    <scope>NUCLEOTIDE SEQUENCE</scope>
    <source>
        <tissue evidence="19">Antennae</tissue>
    </source>
</reference>
<dbReference type="PROSITE" id="PS00086">
    <property type="entry name" value="CYTOCHROME_P450"/>
    <property type="match status" value="1"/>
</dbReference>
<dbReference type="GO" id="GO:0020037">
    <property type="term" value="F:heme binding"/>
    <property type="evidence" value="ECO:0007669"/>
    <property type="project" value="InterPro"/>
</dbReference>
<dbReference type="SUPFAM" id="SSF48264">
    <property type="entry name" value="Cytochrome P450"/>
    <property type="match status" value="1"/>
</dbReference>
<reference evidence="19" key="2">
    <citation type="submission" date="2020-04" db="EMBL/GenBank/DDBJ databases">
        <authorList>
            <person name="Yang Y."/>
        </authorList>
    </citation>
    <scope>NUCLEOTIDE SEQUENCE</scope>
    <source>
        <tissue evidence="19">Antennae</tissue>
    </source>
</reference>
<dbReference type="EMBL" id="MT386899">
    <property type="protein sequence ID" value="QLI62183.1"/>
    <property type="molecule type" value="mRNA"/>
</dbReference>
<comment type="function">
    <text evidence="2">May be involved in the metabolism of insect hormones and in the breakdown of synthetic insecticides.</text>
</comment>
<dbReference type="InterPro" id="IPR017972">
    <property type="entry name" value="Cyt_P450_CS"/>
</dbReference>
<keyword evidence="8 16" id="KW-0479">Metal-binding</keyword>
<dbReference type="AlphaFoldDB" id="A0A7D5YLG8"/>
<feature type="binding site" description="axial binding residue" evidence="16">
    <location>
        <position position="468"/>
    </location>
    <ligand>
        <name>heme</name>
        <dbReference type="ChEBI" id="CHEBI:30413"/>
    </ligand>
    <ligandPart>
        <name>Fe</name>
        <dbReference type="ChEBI" id="CHEBI:18248"/>
    </ligandPart>
</feature>
<evidence type="ECO:0000256" key="18">
    <source>
        <dbReference type="SAM" id="Phobius"/>
    </source>
</evidence>
<evidence type="ECO:0000256" key="16">
    <source>
        <dbReference type="PIRSR" id="PIRSR602403-1"/>
    </source>
</evidence>
<keyword evidence="9" id="KW-0256">Endoplasmic reticulum</keyword>
<dbReference type="GO" id="GO:0005789">
    <property type="term" value="C:endoplasmic reticulum membrane"/>
    <property type="evidence" value="ECO:0007669"/>
    <property type="project" value="UniProtKB-SubCell"/>
</dbReference>
<evidence type="ECO:0000256" key="11">
    <source>
        <dbReference type="ARBA" id="ARBA00023002"/>
    </source>
</evidence>
<dbReference type="GO" id="GO:0005506">
    <property type="term" value="F:iron ion binding"/>
    <property type="evidence" value="ECO:0007669"/>
    <property type="project" value="InterPro"/>
</dbReference>
<evidence type="ECO:0000256" key="10">
    <source>
        <dbReference type="ARBA" id="ARBA00022848"/>
    </source>
</evidence>
<evidence type="ECO:0000256" key="12">
    <source>
        <dbReference type="ARBA" id="ARBA00023004"/>
    </source>
</evidence>
<dbReference type="PANTHER" id="PTHR24292">
    <property type="entry name" value="CYTOCHROME P450"/>
    <property type="match status" value="1"/>
</dbReference>
<dbReference type="InterPro" id="IPR036396">
    <property type="entry name" value="Cyt_P450_sf"/>
</dbReference>
<dbReference type="Pfam" id="PF00067">
    <property type="entry name" value="p450"/>
    <property type="match status" value="1"/>
</dbReference>
<evidence type="ECO:0000256" key="3">
    <source>
        <dbReference type="ARBA" id="ARBA00004174"/>
    </source>
</evidence>
<dbReference type="EC" id="1.14.14.1" evidence="6"/>
<dbReference type="PRINTS" id="PR00465">
    <property type="entry name" value="EP450IV"/>
</dbReference>
<comment type="catalytic activity">
    <reaction evidence="15">
        <text>an organic molecule + reduced [NADPH--hemoprotein reductase] + O2 = an alcohol + oxidized [NADPH--hemoprotein reductase] + H2O + H(+)</text>
        <dbReference type="Rhea" id="RHEA:17149"/>
        <dbReference type="Rhea" id="RHEA-COMP:11964"/>
        <dbReference type="Rhea" id="RHEA-COMP:11965"/>
        <dbReference type="ChEBI" id="CHEBI:15377"/>
        <dbReference type="ChEBI" id="CHEBI:15378"/>
        <dbReference type="ChEBI" id="CHEBI:15379"/>
        <dbReference type="ChEBI" id="CHEBI:30879"/>
        <dbReference type="ChEBI" id="CHEBI:57618"/>
        <dbReference type="ChEBI" id="CHEBI:58210"/>
        <dbReference type="ChEBI" id="CHEBI:142491"/>
        <dbReference type="EC" id="1.14.14.1"/>
    </reaction>
</comment>
<evidence type="ECO:0000256" key="4">
    <source>
        <dbReference type="ARBA" id="ARBA00004406"/>
    </source>
</evidence>
<accession>A0A7D5YLG8</accession>
<evidence type="ECO:0000313" key="19">
    <source>
        <dbReference type="EMBL" id="QLI62183.1"/>
    </source>
</evidence>
<evidence type="ECO:0000256" key="14">
    <source>
        <dbReference type="ARBA" id="ARBA00023136"/>
    </source>
</evidence>
<dbReference type="CDD" id="cd11056">
    <property type="entry name" value="CYP6-like"/>
    <property type="match status" value="1"/>
</dbReference>
<evidence type="ECO:0000256" key="2">
    <source>
        <dbReference type="ARBA" id="ARBA00003690"/>
    </source>
</evidence>
<dbReference type="InterPro" id="IPR002403">
    <property type="entry name" value="Cyt_P450_E_grp-IV"/>
</dbReference>
<evidence type="ECO:0000256" key="9">
    <source>
        <dbReference type="ARBA" id="ARBA00022824"/>
    </source>
</evidence>